<evidence type="ECO:0000313" key="1">
    <source>
        <dbReference type="EMBL" id="NMU93125.1"/>
    </source>
</evidence>
<comment type="caution">
    <text evidence="1">The sequence shown here is derived from an EMBL/GenBank/DDBJ whole genome shotgun (WGS) entry which is preliminary data.</text>
</comment>
<dbReference type="RefSeq" id="WP_169537813.1">
    <property type="nucleotide sequence ID" value="NZ_JABBZE010000531.1"/>
</dbReference>
<sequence>MTLLPASRRDRYRFRLFSASPPLFRLMSPLLVMARLLVLRRSARLPAPMAPVLASRAV</sequence>
<dbReference type="Proteomes" id="UP000542405">
    <property type="component" value="Unassembled WGS sequence"/>
</dbReference>
<dbReference type="AlphaFoldDB" id="A0A848NUC5"/>
<proteinExistence type="predicted"/>
<dbReference type="EMBL" id="JABBZE010000531">
    <property type="protein sequence ID" value="NMU93125.1"/>
    <property type="molecule type" value="Genomic_DNA"/>
</dbReference>
<name>A0A848NUC5_9BURK</name>
<gene>
    <name evidence="1" type="ORF">HGQ98_26865</name>
</gene>
<protein>
    <submittedName>
        <fullName evidence="1">Uncharacterized protein</fullName>
    </submittedName>
</protein>
<organism evidence="1 2">
    <name type="scientific">Achromobacter ruhlandii</name>
    <dbReference type="NCBI Taxonomy" id="72557"/>
    <lineage>
        <taxon>Bacteria</taxon>
        <taxon>Pseudomonadati</taxon>
        <taxon>Pseudomonadota</taxon>
        <taxon>Betaproteobacteria</taxon>
        <taxon>Burkholderiales</taxon>
        <taxon>Alcaligenaceae</taxon>
        <taxon>Achromobacter</taxon>
    </lineage>
</organism>
<reference evidence="1 2" key="1">
    <citation type="submission" date="2020-04" db="EMBL/GenBank/DDBJ databases">
        <title>Achromobacter ruhlandii genome sequencing and assembly.</title>
        <authorList>
            <person name="Martins R.C.R."/>
            <person name="Perdigao-Neto L.V."/>
            <person name="Levin A.S.S."/>
            <person name="Costa S.F."/>
        </authorList>
    </citation>
    <scope>NUCLEOTIDE SEQUENCE [LARGE SCALE GENOMIC DNA]</scope>
    <source>
        <strain evidence="1 2">9035ralo</strain>
    </source>
</reference>
<evidence type="ECO:0000313" key="2">
    <source>
        <dbReference type="Proteomes" id="UP000542405"/>
    </source>
</evidence>
<accession>A0A848NUC5</accession>